<keyword evidence="2" id="KW-1185">Reference proteome</keyword>
<reference evidence="2" key="1">
    <citation type="journal article" date="2019" name="Int. J. Syst. Evol. Microbiol.">
        <title>The Global Catalogue of Microorganisms (GCM) 10K type strain sequencing project: providing services to taxonomists for standard genome sequencing and annotation.</title>
        <authorList>
            <consortium name="The Broad Institute Genomics Platform"/>
            <consortium name="The Broad Institute Genome Sequencing Center for Infectious Disease"/>
            <person name="Wu L."/>
            <person name="Ma J."/>
        </authorList>
    </citation>
    <scope>NUCLEOTIDE SEQUENCE [LARGE SCALE GENOMIC DNA]</scope>
    <source>
        <strain evidence="2">CGMCC 4.7329</strain>
    </source>
</reference>
<accession>A0ABQ2KBJ3</accession>
<evidence type="ECO:0000313" key="2">
    <source>
        <dbReference type="Proteomes" id="UP000658127"/>
    </source>
</evidence>
<comment type="caution">
    <text evidence="1">The sequence shown here is derived from an EMBL/GenBank/DDBJ whole genome shotgun (WGS) entry which is preliminary data.</text>
</comment>
<proteinExistence type="predicted"/>
<sequence length="210" mass="21692">MSQATTLDPGAGAVTVVGRRTPMVLSVARCLREGLARGVTAAPGNEARTVCLASTTDSQRAHVTLSGSDLLVTADAPAEAEITWNVRWSNPVPTEDGPDGFAKDVQQLLAGRDVDWRSAAEGFWKRVNAAPGIPAGLGVVCADDGTAIGLGDAQPDGHTVLGTSAALARFFEGRSTLVEELEGGEFAIDVSFPVFSALFGANLKVVCGEL</sequence>
<gene>
    <name evidence="1" type="ORF">GCM10011610_26330</name>
</gene>
<dbReference type="EMBL" id="BMNE01000003">
    <property type="protein sequence ID" value="GGN78604.1"/>
    <property type="molecule type" value="Genomic_DNA"/>
</dbReference>
<organism evidence="1 2">
    <name type="scientific">Nocardia rhizosphaerihabitans</name>
    <dbReference type="NCBI Taxonomy" id="1691570"/>
    <lineage>
        <taxon>Bacteria</taxon>
        <taxon>Bacillati</taxon>
        <taxon>Actinomycetota</taxon>
        <taxon>Actinomycetes</taxon>
        <taxon>Mycobacteriales</taxon>
        <taxon>Nocardiaceae</taxon>
        <taxon>Nocardia</taxon>
    </lineage>
</organism>
<evidence type="ECO:0000313" key="1">
    <source>
        <dbReference type="EMBL" id="GGN78604.1"/>
    </source>
</evidence>
<protein>
    <submittedName>
        <fullName evidence="1">Uncharacterized protein</fullName>
    </submittedName>
</protein>
<name>A0ABQ2KBJ3_9NOCA</name>
<dbReference type="RefSeq" id="WP_189027704.1">
    <property type="nucleotide sequence ID" value="NZ_BMNE01000003.1"/>
</dbReference>
<dbReference type="Proteomes" id="UP000658127">
    <property type="component" value="Unassembled WGS sequence"/>
</dbReference>